<dbReference type="PANTHER" id="PTHR48078">
    <property type="entry name" value="THREONINE DEHYDRATASE, MITOCHONDRIAL-RELATED"/>
    <property type="match status" value="1"/>
</dbReference>
<accession>A0A4R6IEX7</accession>
<organism evidence="6 7">
    <name type="scientific">Mycoplasma testudineum</name>
    <dbReference type="NCBI Taxonomy" id="244584"/>
    <lineage>
        <taxon>Bacteria</taxon>
        <taxon>Bacillati</taxon>
        <taxon>Mycoplasmatota</taxon>
        <taxon>Mollicutes</taxon>
        <taxon>Mycoplasmataceae</taxon>
        <taxon>Mycoplasma</taxon>
    </lineage>
</organism>
<evidence type="ECO:0000256" key="3">
    <source>
        <dbReference type="ARBA" id="ARBA00022898"/>
    </source>
</evidence>
<dbReference type="Gene3D" id="3.40.50.1100">
    <property type="match status" value="2"/>
</dbReference>
<dbReference type="GO" id="GO:0006567">
    <property type="term" value="P:L-threonine catabolic process"/>
    <property type="evidence" value="ECO:0007669"/>
    <property type="project" value="TreeGrafter"/>
</dbReference>
<evidence type="ECO:0000313" key="6">
    <source>
        <dbReference type="EMBL" id="TDO20544.1"/>
    </source>
</evidence>
<dbReference type="Proteomes" id="UP000295518">
    <property type="component" value="Unassembled WGS sequence"/>
</dbReference>
<evidence type="ECO:0000256" key="1">
    <source>
        <dbReference type="ARBA" id="ARBA00001933"/>
    </source>
</evidence>
<comment type="caution">
    <text evidence="6">The sequence shown here is derived from an EMBL/GenBank/DDBJ whole genome shotgun (WGS) entry which is preliminary data.</text>
</comment>
<dbReference type="SUPFAM" id="SSF53686">
    <property type="entry name" value="Tryptophan synthase beta subunit-like PLP-dependent enzymes"/>
    <property type="match status" value="1"/>
</dbReference>
<dbReference type="FunFam" id="3.40.50.1100:FF:000007">
    <property type="entry name" value="L-threonine dehydratase catabolic TdcB"/>
    <property type="match status" value="1"/>
</dbReference>
<keyword evidence="7" id="KW-1185">Reference proteome</keyword>
<sequence length="421" mass="46159">MKIDKSLANENLWNKQISLLDIIKANREMSKYLKPTPTVKAYSFSNQLGINFYLKLENTQPVNSFKVRGALNKILNLSDAEKQKGVIAASAGNHAQGVALAATEFGIKSYIVMPDNAPLTKVNNTRKYGGEVIFSGDNTFDSALEKAIRLSKERNLVMIPPYEDISVIAGQGTIALEIFNDLDDVDTIVVPIGGGGLIAGIALTAKTFKPEIRIIGVESENVPSVYNAIKNKEWQILDPSLYKPTIADGIAVKRPGLVNYQMILSLVDEIVLVNETEIQDTITHILSETKTVVEGAGAVAAASVIYKKFDFKPGENIVAIASGGNVDNDKLINHMLNTLNREKLHQALKINITKSNYGKILEILIANSVKFYTNSGVDLKHNIQYGMVTCSLFTTSHGAIEKVTKAFEKEKIIYSPIFEIN</sequence>
<feature type="domain" description="Tryptophan synthase beta chain-like PALP" evidence="5">
    <location>
        <begin position="31"/>
        <end position="323"/>
    </location>
</feature>
<dbReference type="OrthoDB" id="9811476at2"/>
<reference evidence="6 7" key="1">
    <citation type="submission" date="2019-03" db="EMBL/GenBank/DDBJ databases">
        <title>Genomic Encyclopedia of Archaeal and Bacterial Type Strains, Phase II (KMG-II): from individual species to whole genera.</title>
        <authorList>
            <person name="Goeker M."/>
        </authorList>
    </citation>
    <scope>NUCLEOTIDE SEQUENCE [LARGE SCALE GENOMIC DNA]</scope>
    <source>
        <strain evidence="6 7">ATCC 700618</strain>
    </source>
</reference>
<evidence type="ECO:0000256" key="4">
    <source>
        <dbReference type="ARBA" id="ARBA00023239"/>
    </source>
</evidence>
<comment type="cofactor">
    <cofactor evidence="1">
        <name>pyridoxal 5'-phosphate</name>
        <dbReference type="ChEBI" id="CHEBI:597326"/>
    </cofactor>
</comment>
<gene>
    <name evidence="6" type="ORF">EI74_0380</name>
</gene>
<dbReference type="Pfam" id="PF00291">
    <property type="entry name" value="PALP"/>
    <property type="match status" value="1"/>
</dbReference>
<dbReference type="GO" id="GO:0003941">
    <property type="term" value="F:L-serine ammonia-lyase activity"/>
    <property type="evidence" value="ECO:0007669"/>
    <property type="project" value="TreeGrafter"/>
</dbReference>
<protein>
    <submittedName>
        <fullName evidence="6">Threonine dehydratase</fullName>
    </submittedName>
</protein>
<dbReference type="GO" id="GO:0009097">
    <property type="term" value="P:isoleucine biosynthetic process"/>
    <property type="evidence" value="ECO:0007669"/>
    <property type="project" value="TreeGrafter"/>
</dbReference>
<evidence type="ECO:0000313" key="7">
    <source>
        <dbReference type="Proteomes" id="UP000295518"/>
    </source>
</evidence>
<evidence type="ECO:0000259" key="5">
    <source>
        <dbReference type="Pfam" id="PF00291"/>
    </source>
</evidence>
<dbReference type="CDD" id="cd01562">
    <property type="entry name" value="Thr-dehyd"/>
    <property type="match status" value="1"/>
</dbReference>
<dbReference type="InterPro" id="IPR036052">
    <property type="entry name" value="TrpB-like_PALP_sf"/>
</dbReference>
<dbReference type="GO" id="GO:0006565">
    <property type="term" value="P:L-serine catabolic process"/>
    <property type="evidence" value="ECO:0007669"/>
    <property type="project" value="TreeGrafter"/>
</dbReference>
<dbReference type="EMBL" id="SNWN01000010">
    <property type="protein sequence ID" value="TDO20544.1"/>
    <property type="molecule type" value="Genomic_DNA"/>
</dbReference>
<dbReference type="InterPro" id="IPR001926">
    <property type="entry name" value="TrpB-like_PALP"/>
</dbReference>
<name>A0A4R6IEX7_9MOLU</name>
<dbReference type="InterPro" id="IPR050147">
    <property type="entry name" value="Ser/Thr_Dehydratase"/>
</dbReference>
<dbReference type="GO" id="GO:0004794">
    <property type="term" value="F:threonine deaminase activity"/>
    <property type="evidence" value="ECO:0007669"/>
    <property type="project" value="TreeGrafter"/>
</dbReference>
<dbReference type="RefSeq" id="WP_094254545.1">
    <property type="nucleotide sequence ID" value="NZ_NNCE01000002.1"/>
</dbReference>
<proteinExistence type="inferred from homology"/>
<evidence type="ECO:0000256" key="2">
    <source>
        <dbReference type="ARBA" id="ARBA00010869"/>
    </source>
</evidence>
<keyword evidence="3" id="KW-0663">Pyridoxal phosphate</keyword>
<dbReference type="AlphaFoldDB" id="A0A4R6IEX7"/>
<keyword evidence="4" id="KW-0456">Lyase</keyword>
<comment type="similarity">
    <text evidence="2">Belongs to the serine/threonine dehydratase family.</text>
</comment>
<dbReference type="PANTHER" id="PTHR48078:SF6">
    <property type="entry name" value="L-THREONINE DEHYDRATASE CATABOLIC TDCB"/>
    <property type="match status" value="1"/>
</dbReference>